<gene>
    <name evidence="1" type="ORF">HINF_LOCUS48946</name>
    <name evidence="2" type="ORF">HINF_LOCUS59526</name>
</gene>
<dbReference type="EMBL" id="CATOUU010000939">
    <property type="protein sequence ID" value="CAI9961301.1"/>
    <property type="molecule type" value="Genomic_DNA"/>
</dbReference>
<dbReference type="PANTHER" id="PTHR46388">
    <property type="entry name" value="NHL REPEAT-CONTAINING PROTEIN 2"/>
    <property type="match status" value="1"/>
</dbReference>
<dbReference type="SUPFAM" id="SSF101898">
    <property type="entry name" value="NHL repeat"/>
    <property type="match status" value="1"/>
</dbReference>
<dbReference type="InterPro" id="IPR011042">
    <property type="entry name" value="6-blade_b-propeller_TolB-like"/>
</dbReference>
<keyword evidence="3" id="KW-1185">Reference proteome</keyword>
<dbReference type="Gene3D" id="2.120.10.30">
    <property type="entry name" value="TolB, C-terminal domain"/>
    <property type="match status" value="1"/>
</dbReference>
<evidence type="ECO:0000313" key="2">
    <source>
        <dbReference type="EMBL" id="CAL6079733.1"/>
    </source>
</evidence>
<accession>A0AA86UR47</accession>
<dbReference type="EMBL" id="CAXDID020000342">
    <property type="protein sequence ID" value="CAL6079733.1"/>
    <property type="molecule type" value="Genomic_DNA"/>
</dbReference>
<reference evidence="2 3" key="2">
    <citation type="submission" date="2024-07" db="EMBL/GenBank/DDBJ databases">
        <authorList>
            <person name="Akdeniz Z."/>
        </authorList>
    </citation>
    <scope>NUCLEOTIDE SEQUENCE [LARGE SCALE GENOMIC DNA]</scope>
</reference>
<sequence length="648" mass="72636">MRISQNVFAGTLNVPGSLDSQFLLSSFNCPNSIVQISPSQFIVSDSKNDSLRLLNVKSNQIQTIETSQLNKPKGLAMSNNDLFICDQNSSSVKMLNGTTGEVENFVGQISGFQDGQLAKARLDRPSGAAVSQFDNVLYIADQYNHCIRYIYRNEIKTLCGNTKPSYNDKIDEVNGISGFNSPTRAIMLKSGNLLIVDTGNNALRHVHVGAKLVTTIIGQNAQYYHCNCELQYNPNYDARSLDIQNHYHVHVSYNDRQSGIIDISKYFKRPSAACQLSNGQILCACAQGEVWLINNKYDDAVKLENVNLGQISDLKVDIENPQIVYAVDSTKHVIWQLKLEPEQETVMMTAKSFRPDLSYQNELLKRSQAAQSIIQNSLMSQTQIEQKIQPMQQQKSQKQVVDFDLFLSLLLDVEPGTYPEDPSVLLELSPDTQQTLIKLILSLKSPRGLPASVSVMNHYFALKILNGYQFLSAPLSKNQILQGLSMSGFIATALTISDSDELSLFRANGVEFRGDFCETLKVRFQIVFGEWLGGPYNKLKLVLKNKQREVVFETSTFKELKAEFASKRFESEKLIQCEAKIDVLPTELMNIGEYEYKGGFELEIVDCHGNKEIMWSGGNYDIEFNVKFGTETGGKKGMRDVVAFYCLG</sequence>
<name>A0AA86UR47_9EUKA</name>
<dbReference type="PANTHER" id="PTHR46388:SF2">
    <property type="entry name" value="NHL REPEAT-CONTAINING PROTEIN 2"/>
    <property type="match status" value="1"/>
</dbReference>
<evidence type="ECO:0000313" key="1">
    <source>
        <dbReference type="EMBL" id="CAI9961301.1"/>
    </source>
</evidence>
<proteinExistence type="predicted"/>
<reference evidence="1" key="1">
    <citation type="submission" date="2023-06" db="EMBL/GenBank/DDBJ databases">
        <authorList>
            <person name="Kurt Z."/>
        </authorList>
    </citation>
    <scope>NUCLEOTIDE SEQUENCE</scope>
</reference>
<evidence type="ECO:0000313" key="3">
    <source>
        <dbReference type="Proteomes" id="UP001642409"/>
    </source>
</evidence>
<protein>
    <submittedName>
        <fullName evidence="1">NHL repeat-containing protein</fullName>
    </submittedName>
    <submittedName>
        <fullName evidence="2">NHL_repeat-containing protein</fullName>
    </submittedName>
</protein>
<comment type="caution">
    <text evidence="1">The sequence shown here is derived from an EMBL/GenBank/DDBJ whole genome shotgun (WGS) entry which is preliminary data.</text>
</comment>
<dbReference type="AlphaFoldDB" id="A0AA86UR47"/>
<dbReference type="Proteomes" id="UP001642409">
    <property type="component" value="Unassembled WGS sequence"/>
</dbReference>
<organism evidence="1">
    <name type="scientific">Hexamita inflata</name>
    <dbReference type="NCBI Taxonomy" id="28002"/>
    <lineage>
        <taxon>Eukaryota</taxon>
        <taxon>Metamonada</taxon>
        <taxon>Diplomonadida</taxon>
        <taxon>Hexamitidae</taxon>
        <taxon>Hexamitinae</taxon>
        <taxon>Hexamita</taxon>
    </lineage>
</organism>